<comment type="caution">
    <text evidence="2">The sequence shown here is derived from an EMBL/GenBank/DDBJ whole genome shotgun (WGS) entry which is preliminary data.</text>
</comment>
<protein>
    <submittedName>
        <fullName evidence="2">Uncharacterized protein</fullName>
    </submittedName>
</protein>
<evidence type="ECO:0000313" key="3">
    <source>
        <dbReference type="Proteomes" id="UP000245817"/>
    </source>
</evidence>
<name>A0AAX1BKV0_KLEPN</name>
<dbReference type="AlphaFoldDB" id="A0AAX1BKV0"/>
<gene>
    <name evidence="2" type="ORF">CP554_26475</name>
</gene>
<evidence type="ECO:0000256" key="1">
    <source>
        <dbReference type="SAM" id="MobiDB-lite"/>
    </source>
</evidence>
<sequence>MLKKTALSCAASPFAAVPQRDCHQQPSSHNPHNPNSTCQPLPFPLDPPKPHSILSQLVLT</sequence>
<dbReference type="Proteomes" id="UP000245817">
    <property type="component" value="Unassembled WGS sequence"/>
</dbReference>
<feature type="non-terminal residue" evidence="2">
    <location>
        <position position="60"/>
    </location>
</feature>
<feature type="compositionally biased region" description="Polar residues" evidence="1">
    <location>
        <begin position="24"/>
        <end position="39"/>
    </location>
</feature>
<dbReference type="EMBL" id="PCFF01000063">
    <property type="protein sequence ID" value="PVU58144.1"/>
    <property type="molecule type" value="Genomic_DNA"/>
</dbReference>
<evidence type="ECO:0000313" key="2">
    <source>
        <dbReference type="EMBL" id="PVU58144.1"/>
    </source>
</evidence>
<reference evidence="2 3" key="1">
    <citation type="submission" date="2017-09" db="EMBL/GenBank/DDBJ databases">
        <title>Molecular Epidemiology of Livestock-Associated Methicillin Resistant Staphylococcus aureus (LA-MRSA) and Extended-Spectrum Beta-Lactamase (ESBL)-Producing Enterobacteriaceae in Pigs and Exposed Workers in Cameroon and South Africa.</title>
        <authorList>
            <person name="Founou L."/>
            <person name="Founou R.C."/>
            <person name="Allam M."/>
            <person name="Ismail A."/>
            <person name="Essack S.Y."/>
        </authorList>
    </citation>
    <scope>NUCLEOTIDE SEQUENCE [LARGE SCALE GENOMIC DNA]</scope>
    <source>
        <strain evidence="2 3">HH516E4IA</strain>
    </source>
</reference>
<feature type="region of interest" description="Disordered" evidence="1">
    <location>
        <begin position="19"/>
        <end position="60"/>
    </location>
</feature>
<organism evidence="2 3">
    <name type="scientific">Klebsiella pneumoniae</name>
    <dbReference type="NCBI Taxonomy" id="573"/>
    <lineage>
        <taxon>Bacteria</taxon>
        <taxon>Pseudomonadati</taxon>
        <taxon>Pseudomonadota</taxon>
        <taxon>Gammaproteobacteria</taxon>
        <taxon>Enterobacterales</taxon>
        <taxon>Enterobacteriaceae</taxon>
        <taxon>Klebsiella/Raoultella group</taxon>
        <taxon>Klebsiella</taxon>
        <taxon>Klebsiella pneumoniae complex</taxon>
    </lineage>
</organism>
<accession>A0AAX1BKV0</accession>
<proteinExistence type="predicted"/>